<feature type="region of interest" description="Disordered" evidence="1">
    <location>
        <begin position="564"/>
        <end position="625"/>
    </location>
</feature>
<evidence type="ECO:0000313" key="3">
    <source>
        <dbReference type="Proteomes" id="UP000747542"/>
    </source>
</evidence>
<dbReference type="Proteomes" id="UP000747542">
    <property type="component" value="Unassembled WGS sequence"/>
</dbReference>
<dbReference type="EMBL" id="JAHLQT010031306">
    <property type="protein sequence ID" value="KAG7160544.1"/>
    <property type="molecule type" value="Genomic_DNA"/>
</dbReference>
<feature type="compositionally biased region" description="Basic and acidic residues" evidence="1">
    <location>
        <begin position="354"/>
        <end position="370"/>
    </location>
</feature>
<feature type="region of interest" description="Disordered" evidence="1">
    <location>
        <begin position="51"/>
        <end position="72"/>
    </location>
</feature>
<organism evidence="2 3">
    <name type="scientific">Homarus americanus</name>
    <name type="common">American lobster</name>
    <dbReference type="NCBI Taxonomy" id="6706"/>
    <lineage>
        <taxon>Eukaryota</taxon>
        <taxon>Metazoa</taxon>
        <taxon>Ecdysozoa</taxon>
        <taxon>Arthropoda</taxon>
        <taxon>Crustacea</taxon>
        <taxon>Multicrustacea</taxon>
        <taxon>Malacostraca</taxon>
        <taxon>Eumalacostraca</taxon>
        <taxon>Eucarida</taxon>
        <taxon>Decapoda</taxon>
        <taxon>Pleocyemata</taxon>
        <taxon>Astacidea</taxon>
        <taxon>Nephropoidea</taxon>
        <taxon>Nephropidae</taxon>
        <taxon>Homarus</taxon>
    </lineage>
</organism>
<feature type="non-terminal residue" evidence="2">
    <location>
        <position position="1"/>
    </location>
</feature>
<comment type="caution">
    <text evidence="2">The sequence shown here is derived from an EMBL/GenBank/DDBJ whole genome shotgun (WGS) entry which is preliminary data.</text>
</comment>
<name>A0A8J5JT42_HOMAM</name>
<feature type="region of interest" description="Disordered" evidence="1">
    <location>
        <begin position="136"/>
        <end position="194"/>
    </location>
</feature>
<evidence type="ECO:0000313" key="2">
    <source>
        <dbReference type="EMBL" id="KAG7160544.1"/>
    </source>
</evidence>
<feature type="compositionally biased region" description="Polar residues" evidence="1">
    <location>
        <begin position="324"/>
        <end position="333"/>
    </location>
</feature>
<keyword evidence="3" id="KW-1185">Reference proteome</keyword>
<dbReference type="AlphaFoldDB" id="A0A8J5JT42"/>
<reference evidence="2" key="1">
    <citation type="journal article" date="2021" name="Sci. Adv.">
        <title>The American lobster genome reveals insights on longevity, neural, and immune adaptations.</title>
        <authorList>
            <person name="Polinski J.M."/>
            <person name="Zimin A.V."/>
            <person name="Clark K.F."/>
            <person name="Kohn A.B."/>
            <person name="Sadowski N."/>
            <person name="Timp W."/>
            <person name="Ptitsyn A."/>
            <person name="Khanna P."/>
            <person name="Romanova D.Y."/>
            <person name="Williams P."/>
            <person name="Greenwood S.J."/>
            <person name="Moroz L.L."/>
            <person name="Walt D.R."/>
            <person name="Bodnar A.G."/>
        </authorList>
    </citation>
    <scope>NUCLEOTIDE SEQUENCE</scope>
    <source>
        <strain evidence="2">GMGI-L3</strain>
    </source>
</reference>
<sequence>MTRPETPCPSRALNLPPAAMLKQHGGTDAAMCVPDDRPRMVDTLLLSQHQGTVPHSALHHHHQHPPRQTLGRPHSIAGIVGLGGFSALGGVPGLANLTTVPGTQCVTSPGTVSGVTTMLGNPGLLGPTSVPGILAGPATPILTPPTSPTHTASSQLATPPVEAGPSSQPSALTSKTVPTQPSTPSGKVGSSQVTASSLKVVGQASASAVKMSTSQQPATPTHKSGTATTRVSVTQQTKGGSSQPFTPSGKSLPPSGETTGHAKPTKPASRNSSLKKQRSSPVQQAVTFLMERGVVNGRPRSHHSETAVAVSLEDIDLESGDEGCQNSRSSVRGMSQDLGKGHPPSPEPAEDEASEHGSDASTEKLKKDSVNEDSIEHLIQRPNKLEPLAPPVGSDILSKGGGETYASPLSEPLPPGDTLPMAGTPLSVHHELQLLREQLEQQQQQTQAAVSQVHLCRDQLAAETAARLEAQARTHQLLVHNKELLEHIQALVLQVRDLELKLSGSGGIAGTTHLLPTPPEIKSQLLVTDAGFGHSSQLAAALDLGGPASLVYCSSEPPPTPSPSIAQHAFFFPSPSSPTNSATSLLGARQPPIGSLQESSSVSHSREPSPRTARMGPLIHPLPVWGSEGNSAREVTLAVPQQEPLMNPRLQGVPRPRVGQRYDECSSTPSLSSESDPKRDSSGQSSGESVTQAVAQLYAMESQRLAQVPEDAVSLGPYGPTPLGTLRNLNGPITRTASERVSRQETLAQLQRMAWARHTTKLAFAEYVKYNYRDRMATSAQLGWEGKREEQSSVFWHSTFAQRLEFTDSLCSYPPSLPPYTLNYQYPLLPCDLRSSPPVTTATGN</sequence>
<feature type="compositionally biased region" description="Polar residues" evidence="1">
    <location>
        <begin position="165"/>
        <end position="194"/>
    </location>
</feature>
<accession>A0A8J5JT42</accession>
<gene>
    <name evidence="2" type="primary">Dys-L3</name>
    <name evidence="2" type="ORF">Hamer_G001828</name>
</gene>
<feature type="region of interest" description="Disordered" evidence="1">
    <location>
        <begin position="312"/>
        <end position="370"/>
    </location>
</feature>
<feature type="compositionally biased region" description="Polar residues" evidence="1">
    <location>
        <begin position="209"/>
        <end position="249"/>
    </location>
</feature>
<proteinExistence type="predicted"/>
<feature type="region of interest" description="Disordered" evidence="1">
    <location>
        <begin position="639"/>
        <end position="690"/>
    </location>
</feature>
<protein>
    <submittedName>
        <fullName evidence="2">Dystrophin-like 3</fullName>
    </submittedName>
</protein>
<feature type="region of interest" description="Disordered" evidence="1">
    <location>
        <begin position="209"/>
        <end position="282"/>
    </location>
</feature>
<evidence type="ECO:0000256" key="1">
    <source>
        <dbReference type="SAM" id="MobiDB-lite"/>
    </source>
</evidence>